<evidence type="ECO:0000313" key="3">
    <source>
        <dbReference type="Proteomes" id="UP000011529"/>
    </source>
</evidence>
<dbReference type="EC" id="3.-.-.-" evidence="2"/>
<dbReference type="PATRIC" id="fig|1263867.3.peg.572"/>
<keyword evidence="2" id="KW-0378">Hydrolase</keyword>
<dbReference type="SUPFAM" id="SSF52266">
    <property type="entry name" value="SGNH hydrolase"/>
    <property type="match status" value="1"/>
</dbReference>
<proteinExistence type="predicted"/>
<keyword evidence="3" id="KW-1185">Reference proteome</keyword>
<gene>
    <name evidence="2" type="ORF">RE6C_00531</name>
</gene>
<accession>M2ANM9</accession>
<dbReference type="AlphaFoldDB" id="M2ANM9"/>
<dbReference type="InterPro" id="IPR051532">
    <property type="entry name" value="Ester_Hydrolysis_Enzymes"/>
</dbReference>
<protein>
    <submittedName>
        <fullName evidence="2">Secreted protein containing Lipase, GDSL domain protein</fullName>
        <ecNumber evidence="2">3.-.-.-</ecNumber>
    </submittedName>
</protein>
<dbReference type="EMBL" id="ANMO01000028">
    <property type="protein sequence ID" value="EMB18735.1"/>
    <property type="molecule type" value="Genomic_DNA"/>
</dbReference>
<sequence>MVSSRIKRRKRWFALAAIWLGFAISIFLCEAGLRVYVASRGWTPNCYATGLSFFVPDKKAGHTLRPNLRLRSSTYEVETNSFGLRGRSIEKQKPDDVYRIAVLGGSSVFGYLVPQHQDSCCVLEQLLRDQGIPDGKKAEVLNGGVPGFNMTQVKHRYEQTIAPLSPDLVILYLGWNDSKLAIAKSPESINKTPPAPSWAQRFLSQSTLYGLIRFRLFPADTPQFAPPADASTKITKEGAKAFRNDLHDLLAAINRSDAQPVISTQLMAANPDCDNLGLYLGQTPQQIETNQKIGRWITQTMRDVAEESQTPLFDIAKNVSCQPDLLGDAIHLTREGHRQVADSWANDLAELLP</sequence>
<dbReference type="InterPro" id="IPR036514">
    <property type="entry name" value="SGNH_hydro_sf"/>
</dbReference>
<dbReference type="RefSeq" id="WP_008653561.1">
    <property type="nucleotide sequence ID" value="NZ_ANMO01000028.1"/>
</dbReference>
<dbReference type="Pfam" id="PF13472">
    <property type="entry name" value="Lipase_GDSL_2"/>
    <property type="match status" value="1"/>
</dbReference>
<name>M2ANM9_9BACT</name>
<reference evidence="2" key="1">
    <citation type="submission" date="2012-11" db="EMBL/GenBank/DDBJ databases">
        <title>Permanent draft genomes of Rhodopirellula europaea strain SH398 and 6C.</title>
        <authorList>
            <person name="Richter M."/>
            <person name="Richter-Heitmann T."/>
            <person name="Frank C."/>
            <person name="Harder J."/>
            <person name="Glockner F.O."/>
        </authorList>
    </citation>
    <scope>NUCLEOTIDE SEQUENCE</scope>
    <source>
        <strain evidence="2">6C</strain>
    </source>
</reference>
<evidence type="ECO:0000313" key="2">
    <source>
        <dbReference type="EMBL" id="EMB18735.1"/>
    </source>
</evidence>
<dbReference type="InterPro" id="IPR013830">
    <property type="entry name" value="SGNH_hydro"/>
</dbReference>
<feature type="domain" description="SGNH hydrolase-type esterase" evidence="1">
    <location>
        <begin position="102"/>
        <end position="338"/>
    </location>
</feature>
<organism evidence="2 3">
    <name type="scientific">Rhodopirellula europaea 6C</name>
    <dbReference type="NCBI Taxonomy" id="1263867"/>
    <lineage>
        <taxon>Bacteria</taxon>
        <taxon>Pseudomonadati</taxon>
        <taxon>Planctomycetota</taxon>
        <taxon>Planctomycetia</taxon>
        <taxon>Pirellulales</taxon>
        <taxon>Pirellulaceae</taxon>
        <taxon>Rhodopirellula</taxon>
    </lineage>
</organism>
<comment type="caution">
    <text evidence="2">The sequence shown here is derived from an EMBL/GenBank/DDBJ whole genome shotgun (WGS) entry which is preliminary data.</text>
</comment>
<evidence type="ECO:0000259" key="1">
    <source>
        <dbReference type="Pfam" id="PF13472"/>
    </source>
</evidence>
<dbReference type="Gene3D" id="3.40.50.1110">
    <property type="entry name" value="SGNH hydrolase"/>
    <property type="match status" value="1"/>
</dbReference>
<reference evidence="2" key="2">
    <citation type="journal article" date="2013" name="Mar. Genomics">
        <title>Expression of sulfatases in Rhodopirellula baltica and the diversity of sulfatases in the genus Rhodopirellula.</title>
        <authorList>
            <person name="Wegner C.E."/>
            <person name="Richter-Heitmann T."/>
            <person name="Klindworth A."/>
            <person name="Klockow C."/>
            <person name="Richter M."/>
            <person name="Achstetter T."/>
            <person name="Glockner F.O."/>
            <person name="Harder J."/>
        </authorList>
    </citation>
    <scope>NUCLEOTIDE SEQUENCE [LARGE SCALE GENOMIC DNA]</scope>
    <source>
        <strain evidence="2">6C</strain>
    </source>
</reference>
<dbReference type="Proteomes" id="UP000011529">
    <property type="component" value="Unassembled WGS sequence"/>
</dbReference>
<dbReference type="GO" id="GO:0016788">
    <property type="term" value="F:hydrolase activity, acting on ester bonds"/>
    <property type="evidence" value="ECO:0007669"/>
    <property type="project" value="UniProtKB-ARBA"/>
</dbReference>
<dbReference type="PANTHER" id="PTHR30383">
    <property type="entry name" value="THIOESTERASE 1/PROTEASE 1/LYSOPHOSPHOLIPASE L1"/>
    <property type="match status" value="1"/>
</dbReference>